<feature type="signal peptide" evidence="1">
    <location>
        <begin position="1"/>
        <end position="34"/>
    </location>
</feature>
<feature type="chain" id="PRO_5035462618" evidence="1">
    <location>
        <begin position="35"/>
        <end position="208"/>
    </location>
</feature>
<proteinExistence type="predicted"/>
<sequence length="208" mass="22722">MKEACTAGADVCLFARRGHSVLVLLLARVRFLTGFDGCECIGIFIDSRRFSGLAGRPSLLLAHQKNLFVWPLLSFPDRIAISESFPSIGICLLEKEHLSKLSKPRGLHKEGTISTRMKLLWSTSILLTVLAVPSSASPLFQVPSIVKNAVPQRGGARVIAKDEKEKDLDVSVSVGGTPYDKNRDAPLLDDLNILSNILSEIVNVEDSR</sequence>
<evidence type="ECO:0000313" key="2">
    <source>
        <dbReference type="EMBL" id="CAG9293064.1"/>
    </source>
</evidence>
<keyword evidence="1" id="KW-0732">Signal</keyword>
<evidence type="ECO:0000256" key="1">
    <source>
        <dbReference type="SAM" id="SignalP"/>
    </source>
</evidence>
<gene>
    <name evidence="2" type="ORF">PTTT1_LOCUS50355</name>
</gene>
<reference evidence="2" key="1">
    <citation type="submission" date="2022-02" db="EMBL/GenBank/DDBJ databases">
        <authorList>
            <person name="Giguere J D."/>
        </authorList>
    </citation>
    <scope>NUCLEOTIDE SEQUENCE</scope>
    <source>
        <strain evidence="2">CCAP 1055/1</strain>
    </source>
</reference>
<dbReference type="Proteomes" id="UP000836788">
    <property type="component" value="Chromosome 7"/>
</dbReference>
<accession>A0A8J9SIV8</accession>
<feature type="non-terminal residue" evidence="2">
    <location>
        <position position="208"/>
    </location>
</feature>
<organism evidence="2">
    <name type="scientific">Phaeodactylum tricornutum</name>
    <name type="common">Diatom</name>
    <dbReference type="NCBI Taxonomy" id="2850"/>
    <lineage>
        <taxon>Eukaryota</taxon>
        <taxon>Sar</taxon>
        <taxon>Stramenopiles</taxon>
        <taxon>Ochrophyta</taxon>
        <taxon>Bacillariophyta</taxon>
        <taxon>Bacillariophyceae</taxon>
        <taxon>Bacillariophycidae</taxon>
        <taxon>Naviculales</taxon>
        <taxon>Phaeodactylaceae</taxon>
        <taxon>Phaeodactylum</taxon>
    </lineage>
</organism>
<protein>
    <submittedName>
        <fullName evidence="2">Uncharacterized protein</fullName>
    </submittedName>
</protein>
<dbReference type="EMBL" id="OU594948">
    <property type="protein sequence ID" value="CAG9293064.1"/>
    <property type="molecule type" value="Genomic_DNA"/>
</dbReference>
<name>A0A8J9SIV8_PHATR</name>
<dbReference type="AlphaFoldDB" id="A0A8J9SIV8"/>